<dbReference type="AlphaFoldDB" id="A0A501PUB0"/>
<evidence type="ECO:0000256" key="4">
    <source>
        <dbReference type="ARBA" id="ARBA00022827"/>
    </source>
</evidence>
<dbReference type="RefSeq" id="WP_139937795.1">
    <property type="nucleotide sequence ID" value="NZ_JBHSYP010000011.1"/>
</dbReference>
<dbReference type="GO" id="GO:0050660">
    <property type="term" value="F:flavin adenine dinucleotide binding"/>
    <property type="evidence" value="ECO:0007669"/>
    <property type="project" value="InterPro"/>
</dbReference>
<dbReference type="InterPro" id="IPR000172">
    <property type="entry name" value="GMC_OxRdtase_N"/>
</dbReference>
<keyword evidence="3" id="KW-0285">Flavoprotein</keyword>
<evidence type="ECO:0000256" key="2">
    <source>
        <dbReference type="ARBA" id="ARBA00010790"/>
    </source>
</evidence>
<dbReference type="EMBL" id="VFIY01000003">
    <property type="protein sequence ID" value="TPD63795.1"/>
    <property type="molecule type" value="Genomic_DNA"/>
</dbReference>
<dbReference type="InterPro" id="IPR036188">
    <property type="entry name" value="FAD/NAD-bd_sf"/>
</dbReference>
<evidence type="ECO:0000256" key="5">
    <source>
        <dbReference type="PIRSR" id="PIRSR000137-2"/>
    </source>
</evidence>
<feature type="binding site" evidence="5">
    <location>
        <position position="217"/>
    </location>
    <ligand>
        <name>FAD</name>
        <dbReference type="ChEBI" id="CHEBI:57692"/>
    </ligand>
</feature>
<reference evidence="8" key="1">
    <citation type="submission" date="2019-06" db="EMBL/GenBank/DDBJ databases">
        <title>The complete genome of Emcibacter congregatus ZYLT.</title>
        <authorList>
            <person name="Zhao Z."/>
        </authorList>
    </citation>
    <scope>NUCLEOTIDE SEQUENCE [LARGE SCALE GENOMIC DNA]</scope>
    <source>
        <strain evidence="8">MCCC 1A06723</strain>
    </source>
</reference>
<name>A0A501PUB0_9PROT</name>
<dbReference type="PANTHER" id="PTHR11552:SF147">
    <property type="entry name" value="CHOLINE DEHYDROGENASE, MITOCHONDRIAL"/>
    <property type="match status" value="1"/>
</dbReference>
<dbReference type="PROSITE" id="PS00624">
    <property type="entry name" value="GMC_OXRED_2"/>
    <property type="match status" value="1"/>
</dbReference>
<dbReference type="Gene3D" id="3.50.50.60">
    <property type="entry name" value="FAD/NAD(P)-binding domain"/>
    <property type="match status" value="1"/>
</dbReference>
<dbReference type="Pfam" id="PF00732">
    <property type="entry name" value="GMC_oxred_N"/>
    <property type="match status" value="1"/>
</dbReference>
<evidence type="ECO:0000259" key="6">
    <source>
        <dbReference type="PROSITE" id="PS00624"/>
    </source>
</evidence>
<dbReference type="GO" id="GO:0016614">
    <property type="term" value="F:oxidoreductase activity, acting on CH-OH group of donors"/>
    <property type="evidence" value="ECO:0007669"/>
    <property type="project" value="InterPro"/>
</dbReference>
<keyword evidence="4 5" id="KW-0274">FAD</keyword>
<dbReference type="InterPro" id="IPR012132">
    <property type="entry name" value="GMC_OxRdtase"/>
</dbReference>
<dbReference type="OrthoDB" id="9785276at2"/>
<evidence type="ECO:0000256" key="3">
    <source>
        <dbReference type="ARBA" id="ARBA00022630"/>
    </source>
</evidence>
<dbReference type="SUPFAM" id="SSF54373">
    <property type="entry name" value="FAD-linked reductases, C-terminal domain"/>
    <property type="match status" value="1"/>
</dbReference>
<proteinExistence type="inferred from homology"/>
<dbReference type="Gene3D" id="3.30.560.10">
    <property type="entry name" value="Glucose Oxidase, domain 3"/>
    <property type="match status" value="1"/>
</dbReference>
<protein>
    <submittedName>
        <fullName evidence="7">GMC oxidoreductase</fullName>
    </submittedName>
</protein>
<dbReference type="PIRSF" id="PIRSF000137">
    <property type="entry name" value="Alcohol_oxidase"/>
    <property type="match status" value="1"/>
</dbReference>
<comment type="cofactor">
    <cofactor evidence="1 5">
        <name>FAD</name>
        <dbReference type="ChEBI" id="CHEBI:57692"/>
    </cofactor>
</comment>
<accession>A0A501PUB0</accession>
<dbReference type="Pfam" id="PF05199">
    <property type="entry name" value="GMC_oxred_C"/>
    <property type="match status" value="1"/>
</dbReference>
<dbReference type="SUPFAM" id="SSF51905">
    <property type="entry name" value="FAD/NAD(P)-binding domain"/>
    <property type="match status" value="1"/>
</dbReference>
<evidence type="ECO:0000256" key="1">
    <source>
        <dbReference type="ARBA" id="ARBA00001974"/>
    </source>
</evidence>
<comment type="similarity">
    <text evidence="2">Belongs to the GMC oxidoreductase family.</text>
</comment>
<dbReference type="Proteomes" id="UP000319148">
    <property type="component" value="Unassembled WGS sequence"/>
</dbReference>
<sequence>MDTFDYIIVGAGSAGCVLANRLSEDGRFRVLLVEAGPTDGTPLISMPKGFGALLQSQSHVRHFDVAHEDKAMRKEIWPKGMTLGGSSSVNGTLYVRGQPQDYDDWEALGAAGWGWDVIGECYKQMEDNSLGADGVRGVGGPLHISPHPDRSPLSEAMIDAGVSLGLKRREDTNGLDQEGIGYTMRTIKDGVRVSASSAFLHPAKKRKNLIVETRVFVEKILFEGTRAVGIRCRQGDQSIDYKAGKEVILSAGSLQSPQLLQLSGIGSADHLRGLGIDVIQDSPGVGQNLREHWMNIVQQKLQVPASTNFQFGGFRLLVNALQYFLFKRGLMSTSSHEVIGFAKTRPGLDRPDAEIVFAPFSLVQGGEEAKFAFEPWHGIQMHGFQLRPESQGSVMIKSADPADQPVIKPNYFATENDRQTAISIVRYIRELLAQPALKDFVAEETLPGLDVQSDDEILSVVKKTGSSVFHASGTCKMGQDDMAVVDPELRVRGVSGLRVVDASVMPTLVSGNTNAAAMVIGWRGSDLILKDA</sequence>
<dbReference type="PANTHER" id="PTHR11552">
    <property type="entry name" value="GLUCOSE-METHANOL-CHOLINE GMC OXIDOREDUCTASE"/>
    <property type="match status" value="1"/>
</dbReference>
<comment type="caution">
    <text evidence="7">The sequence shown here is derived from an EMBL/GenBank/DDBJ whole genome shotgun (WGS) entry which is preliminary data.</text>
</comment>
<dbReference type="InterPro" id="IPR007867">
    <property type="entry name" value="GMC_OxRtase_C"/>
</dbReference>
<feature type="domain" description="Glucose-methanol-choline oxidoreductase N-terminal" evidence="6">
    <location>
        <begin position="252"/>
        <end position="266"/>
    </location>
</feature>
<organism evidence="7 8">
    <name type="scientific">Emcibacter nanhaiensis</name>
    <dbReference type="NCBI Taxonomy" id="1505037"/>
    <lineage>
        <taxon>Bacteria</taxon>
        <taxon>Pseudomonadati</taxon>
        <taxon>Pseudomonadota</taxon>
        <taxon>Alphaproteobacteria</taxon>
        <taxon>Emcibacterales</taxon>
        <taxon>Emcibacteraceae</taxon>
        <taxon>Emcibacter</taxon>
    </lineage>
</organism>
<keyword evidence="8" id="KW-1185">Reference proteome</keyword>
<evidence type="ECO:0000313" key="8">
    <source>
        <dbReference type="Proteomes" id="UP000319148"/>
    </source>
</evidence>
<evidence type="ECO:0000313" key="7">
    <source>
        <dbReference type="EMBL" id="TPD63795.1"/>
    </source>
</evidence>
<gene>
    <name evidence="7" type="ORF">FIV46_00230</name>
</gene>